<evidence type="ECO:0000313" key="2">
    <source>
        <dbReference type="EMBL" id="NVO79380.1"/>
    </source>
</evidence>
<evidence type="ECO:0000256" key="1">
    <source>
        <dbReference type="SAM" id="Phobius"/>
    </source>
</evidence>
<dbReference type="EMBL" id="JABXYJ010000014">
    <property type="protein sequence ID" value="NVO79380.1"/>
    <property type="molecule type" value="Genomic_DNA"/>
</dbReference>
<feature type="transmembrane region" description="Helical" evidence="1">
    <location>
        <begin position="35"/>
        <end position="56"/>
    </location>
</feature>
<accession>A0A850QRE9</accession>
<reference evidence="2 3" key="1">
    <citation type="submission" date="2020-06" db="EMBL/GenBank/DDBJ databases">
        <authorList>
            <person name="Qiu C."/>
            <person name="Liu Z."/>
        </authorList>
    </citation>
    <scope>NUCLEOTIDE SEQUENCE [LARGE SCALE GENOMIC DNA]</scope>
    <source>
        <strain evidence="2 3">EM 1</strain>
    </source>
</reference>
<protein>
    <submittedName>
        <fullName evidence="2">Uncharacterized protein</fullName>
    </submittedName>
</protein>
<comment type="caution">
    <text evidence="2">The sequence shown here is derived from an EMBL/GenBank/DDBJ whole genome shotgun (WGS) entry which is preliminary data.</text>
</comment>
<name>A0A850QRE9_9BURK</name>
<keyword evidence="1" id="KW-0472">Membrane</keyword>
<keyword evidence="3" id="KW-1185">Reference proteome</keyword>
<keyword evidence="1" id="KW-0812">Transmembrane</keyword>
<feature type="transmembrane region" description="Helical" evidence="1">
    <location>
        <begin position="7"/>
        <end position="29"/>
    </location>
</feature>
<keyword evidence="1" id="KW-1133">Transmembrane helix</keyword>
<dbReference type="Proteomes" id="UP000588051">
    <property type="component" value="Unassembled WGS sequence"/>
</dbReference>
<organism evidence="2 3">
    <name type="scientific">Undibacterium oligocarboniphilum</name>
    <dbReference type="NCBI Taxonomy" id="666702"/>
    <lineage>
        <taxon>Bacteria</taxon>
        <taxon>Pseudomonadati</taxon>
        <taxon>Pseudomonadota</taxon>
        <taxon>Betaproteobacteria</taxon>
        <taxon>Burkholderiales</taxon>
        <taxon>Oxalobacteraceae</taxon>
        <taxon>Undibacterium</taxon>
    </lineage>
</organism>
<dbReference type="AlphaFoldDB" id="A0A850QRE9"/>
<sequence>MKSKTILASWIIFWGVAALLIPVVLMQFVPSLSQTWLLSSSLACLVIACANISEFIPANE</sequence>
<evidence type="ECO:0000313" key="3">
    <source>
        <dbReference type="Proteomes" id="UP000588051"/>
    </source>
</evidence>
<proteinExistence type="predicted"/>
<gene>
    <name evidence="2" type="ORF">HV832_16295</name>
</gene>
<dbReference type="RefSeq" id="WP_176805005.1">
    <property type="nucleotide sequence ID" value="NZ_JABXYJ010000014.1"/>
</dbReference>